<protein>
    <submittedName>
        <fullName evidence="7">Putative PurR-regulated permease PerM</fullName>
    </submittedName>
</protein>
<evidence type="ECO:0000256" key="1">
    <source>
        <dbReference type="ARBA" id="ARBA00004141"/>
    </source>
</evidence>
<evidence type="ECO:0000313" key="8">
    <source>
        <dbReference type="Proteomes" id="UP000539642"/>
    </source>
</evidence>
<feature type="transmembrane region" description="Helical" evidence="6">
    <location>
        <begin position="75"/>
        <end position="96"/>
    </location>
</feature>
<evidence type="ECO:0000256" key="2">
    <source>
        <dbReference type="ARBA" id="ARBA00009773"/>
    </source>
</evidence>
<keyword evidence="4 6" id="KW-1133">Transmembrane helix</keyword>
<name>A0A840V7R7_9BACT</name>
<dbReference type="GO" id="GO:0016020">
    <property type="term" value="C:membrane"/>
    <property type="evidence" value="ECO:0007669"/>
    <property type="project" value="UniProtKB-SubCell"/>
</dbReference>
<evidence type="ECO:0000313" key="7">
    <source>
        <dbReference type="EMBL" id="MBB5349031.1"/>
    </source>
</evidence>
<dbReference type="Proteomes" id="UP000539642">
    <property type="component" value="Unassembled WGS sequence"/>
</dbReference>
<organism evidence="7 8">
    <name type="scientific">Desulfoprunum benzoelyticum</name>
    <dbReference type="NCBI Taxonomy" id="1506996"/>
    <lineage>
        <taxon>Bacteria</taxon>
        <taxon>Pseudomonadati</taxon>
        <taxon>Thermodesulfobacteriota</taxon>
        <taxon>Desulfobulbia</taxon>
        <taxon>Desulfobulbales</taxon>
        <taxon>Desulfobulbaceae</taxon>
        <taxon>Desulfoprunum</taxon>
    </lineage>
</organism>
<comment type="caution">
    <text evidence="7">The sequence shown here is derived from an EMBL/GenBank/DDBJ whole genome shotgun (WGS) entry which is preliminary data.</text>
</comment>
<evidence type="ECO:0000256" key="3">
    <source>
        <dbReference type="ARBA" id="ARBA00022692"/>
    </source>
</evidence>
<keyword evidence="3 6" id="KW-0812">Transmembrane</keyword>
<evidence type="ECO:0000256" key="6">
    <source>
        <dbReference type="SAM" id="Phobius"/>
    </source>
</evidence>
<dbReference type="Pfam" id="PF01594">
    <property type="entry name" value="AI-2E_transport"/>
    <property type="match status" value="1"/>
</dbReference>
<proteinExistence type="inferred from homology"/>
<dbReference type="PANTHER" id="PTHR21716:SF62">
    <property type="entry name" value="TRANSPORT PROTEIN YDBI-RELATED"/>
    <property type="match status" value="1"/>
</dbReference>
<feature type="transmembrane region" description="Helical" evidence="6">
    <location>
        <begin position="316"/>
        <end position="338"/>
    </location>
</feature>
<comment type="similarity">
    <text evidence="2">Belongs to the autoinducer-2 exporter (AI-2E) (TC 2.A.86) family.</text>
</comment>
<feature type="transmembrane region" description="Helical" evidence="6">
    <location>
        <begin position="290"/>
        <end position="309"/>
    </location>
</feature>
<feature type="transmembrane region" description="Helical" evidence="6">
    <location>
        <begin position="249"/>
        <end position="270"/>
    </location>
</feature>
<dbReference type="PANTHER" id="PTHR21716">
    <property type="entry name" value="TRANSMEMBRANE PROTEIN"/>
    <property type="match status" value="1"/>
</dbReference>
<keyword evidence="5 6" id="KW-0472">Membrane</keyword>
<dbReference type="RefSeq" id="WP_337833459.1">
    <property type="nucleotide sequence ID" value="NZ_JACHEO010000018.1"/>
</dbReference>
<evidence type="ECO:0000256" key="5">
    <source>
        <dbReference type="ARBA" id="ARBA00023136"/>
    </source>
</evidence>
<dbReference type="AlphaFoldDB" id="A0A840V7R7"/>
<dbReference type="EMBL" id="JACHEO010000018">
    <property type="protein sequence ID" value="MBB5349031.1"/>
    <property type="molecule type" value="Genomic_DNA"/>
</dbReference>
<feature type="transmembrane region" description="Helical" evidence="6">
    <location>
        <begin position="45"/>
        <end position="63"/>
    </location>
</feature>
<evidence type="ECO:0000256" key="4">
    <source>
        <dbReference type="ARBA" id="ARBA00022989"/>
    </source>
</evidence>
<sequence>MNNNDQTDIPANPGPEKTPRSIAFHVILGAALLAFIQTFSLLSPILLSFLLVLLISLAVNPVISRMRALTGGRKLPTGLMTAGLITGIALMGWALFGPMKASIISISDAVPDYWERLQKPLIKMEQQAVLFEKKLQAEVRTEIALDDPAAAKLEAHPRLPQTVPAKPAEASPSLRSGLMDMLKGALGSFTAVAFNGAQILVVLVTVFFGVVFMLMNPRPVFGMMFAMLPERHHGRGLIIMQRIGKFVPAWAGATVMGMVTIGLLVFLLMWPIFGIMDALVLGMTAAMLEVIPFLGPIFSTVPAILLALGKGGMTPLWVLIAYIAVQALENNVIVPFLMARGMKLHPLAVIFSMLLCVAAFGVLGVLVAAPLVAIVSIVHKELYRKHVLPTVTDADLDRLARIALHEKLSDEK</sequence>
<feature type="transmembrane region" description="Helical" evidence="6">
    <location>
        <begin position="21"/>
        <end position="39"/>
    </location>
</feature>
<keyword evidence="8" id="KW-1185">Reference proteome</keyword>
<feature type="transmembrane region" description="Helical" evidence="6">
    <location>
        <begin position="189"/>
        <end position="214"/>
    </location>
</feature>
<feature type="transmembrane region" description="Helical" evidence="6">
    <location>
        <begin position="350"/>
        <end position="378"/>
    </location>
</feature>
<gene>
    <name evidence="7" type="ORF">HNQ81_002778</name>
</gene>
<dbReference type="InterPro" id="IPR002549">
    <property type="entry name" value="AI-2E-like"/>
</dbReference>
<accession>A0A840V7R7</accession>
<dbReference type="GO" id="GO:0055085">
    <property type="term" value="P:transmembrane transport"/>
    <property type="evidence" value="ECO:0007669"/>
    <property type="project" value="TreeGrafter"/>
</dbReference>
<comment type="subcellular location">
    <subcellularLocation>
        <location evidence="1">Membrane</location>
        <topology evidence="1">Multi-pass membrane protein</topology>
    </subcellularLocation>
</comment>
<reference evidence="7 8" key="1">
    <citation type="submission" date="2020-08" db="EMBL/GenBank/DDBJ databases">
        <title>Genomic Encyclopedia of Type Strains, Phase IV (KMG-IV): sequencing the most valuable type-strain genomes for metagenomic binning, comparative biology and taxonomic classification.</title>
        <authorList>
            <person name="Goeker M."/>
        </authorList>
    </citation>
    <scope>NUCLEOTIDE SEQUENCE [LARGE SCALE GENOMIC DNA]</scope>
    <source>
        <strain evidence="7 8">DSM 28570</strain>
    </source>
</reference>